<protein>
    <submittedName>
        <fullName evidence="3">Fimbrial protein</fullName>
    </submittedName>
</protein>
<dbReference type="Proteomes" id="UP000856143">
    <property type="component" value="Unassembled WGS sequence"/>
</dbReference>
<organism evidence="3 7">
    <name type="scientific">Klebsiella oxytoca</name>
    <dbReference type="NCBI Taxonomy" id="571"/>
    <lineage>
        <taxon>Bacteria</taxon>
        <taxon>Pseudomonadati</taxon>
        <taxon>Pseudomonadota</taxon>
        <taxon>Gammaproteobacteria</taxon>
        <taxon>Enterobacterales</taxon>
        <taxon>Enterobacteriaceae</taxon>
        <taxon>Klebsiella/Raoultella group</taxon>
        <taxon>Klebsiella</taxon>
    </lineage>
</organism>
<dbReference type="GeneID" id="93287226"/>
<dbReference type="PANTHER" id="PTHR33420">
    <property type="entry name" value="FIMBRIAL SUBUNIT ELFA-RELATED"/>
    <property type="match status" value="1"/>
</dbReference>
<evidence type="ECO:0000313" key="3">
    <source>
        <dbReference type="EMBL" id="HAT1680588.1"/>
    </source>
</evidence>
<sequence>MNNLNILCFEHTTKMIAMRIHHAQSPLRLAIAAIAGLLASASSAWAYDATSTVNFNVTGNIEEPVCEVFVKPSNAISLGTVSSQRLTGKPGASSDTTTVSLAFDNCSTGTSSVTITFSGAPFDRTYPAIYVSELIDGAKDVGLQLVSAADGKTLGPNESYTYAFTASPGGHAFDMAARMYTPYGKVTPGNVAYTVTFNVSYK</sequence>
<dbReference type="Proteomes" id="UP000868497">
    <property type="component" value="Unassembled WGS sequence"/>
</dbReference>
<keyword evidence="6" id="KW-1185">Reference proteome</keyword>
<name>A0A9P0UDF8_KLEOX</name>
<reference evidence="5 6" key="3">
    <citation type="submission" date="2021-03" db="EMBL/GenBank/DDBJ databases">
        <authorList>
            <person name="Stanton E."/>
        </authorList>
    </citation>
    <scope>NUCLEOTIDE SEQUENCE [LARGE SCALE GENOMIC DNA]</scope>
    <source>
        <strain evidence="5 6">2020EL-00037</strain>
    </source>
</reference>
<dbReference type="RefSeq" id="WP_004117270.1">
    <property type="nucleotide sequence ID" value="NZ_ABFNOZ020000033.1"/>
</dbReference>
<dbReference type="EMBL" id="DACSEO010000009">
    <property type="protein sequence ID" value="HAT1680588.1"/>
    <property type="molecule type" value="Genomic_DNA"/>
</dbReference>
<dbReference type="InterPro" id="IPR036937">
    <property type="entry name" value="Adhesion_dom_fimbrial_sf"/>
</dbReference>
<accession>A0A9P0UDF8</accession>
<dbReference type="EMBL" id="DACXIC010000015">
    <property type="protein sequence ID" value="HAU4357472.1"/>
    <property type="molecule type" value="Genomic_DNA"/>
</dbReference>
<evidence type="ECO:0000259" key="2">
    <source>
        <dbReference type="Pfam" id="PF00419"/>
    </source>
</evidence>
<feature type="signal peptide" evidence="1">
    <location>
        <begin position="1"/>
        <end position="46"/>
    </location>
</feature>
<evidence type="ECO:0000256" key="1">
    <source>
        <dbReference type="SAM" id="SignalP"/>
    </source>
</evidence>
<proteinExistence type="predicted"/>
<dbReference type="InterPro" id="IPR050263">
    <property type="entry name" value="Bact_Fimbrial_Adh_Pro"/>
</dbReference>
<dbReference type="InterPro" id="IPR008966">
    <property type="entry name" value="Adhesion_dom_sf"/>
</dbReference>
<dbReference type="GO" id="GO:0009289">
    <property type="term" value="C:pilus"/>
    <property type="evidence" value="ECO:0007669"/>
    <property type="project" value="InterPro"/>
</dbReference>
<dbReference type="SUPFAM" id="SSF49401">
    <property type="entry name" value="Bacterial adhesins"/>
    <property type="match status" value="1"/>
</dbReference>
<evidence type="ECO:0000313" key="7">
    <source>
        <dbReference type="Proteomes" id="UP000856143"/>
    </source>
</evidence>
<dbReference type="PANTHER" id="PTHR33420:SF27">
    <property type="entry name" value="PROTEIN FIMG"/>
    <property type="match status" value="1"/>
</dbReference>
<reference evidence="3" key="2">
    <citation type="submission" date="2020-11" db="EMBL/GenBank/DDBJ databases">
        <authorList>
            <consortium name="NCBI Pathogen Detection Project"/>
        </authorList>
    </citation>
    <scope>NUCLEOTIDE SEQUENCE</scope>
    <source>
        <strain evidence="4">AUSMDU00005748</strain>
        <strain evidence="3">R404</strain>
    </source>
</reference>
<dbReference type="AlphaFoldDB" id="A0A9P0UDF8"/>
<dbReference type="InterPro" id="IPR000259">
    <property type="entry name" value="Adhesion_dom_fimbrial"/>
</dbReference>
<dbReference type="Gene3D" id="2.60.40.1090">
    <property type="entry name" value="Fimbrial-type adhesion domain"/>
    <property type="match status" value="1"/>
</dbReference>
<evidence type="ECO:0000313" key="4">
    <source>
        <dbReference type="EMBL" id="HAU4357472.1"/>
    </source>
</evidence>
<dbReference type="OrthoDB" id="6625840at2"/>
<reference evidence="3" key="1">
    <citation type="journal article" date="2018" name="Genome Biol.">
        <title>SKESA: strategic k-mer extension for scrupulous assemblies.</title>
        <authorList>
            <person name="Souvorov A."/>
            <person name="Agarwala R."/>
            <person name="Lipman D.J."/>
        </authorList>
    </citation>
    <scope>NUCLEOTIDE SEQUENCE</scope>
    <source>
        <strain evidence="4">AUSMDU00005748</strain>
        <strain evidence="3">R404</strain>
    </source>
</reference>
<dbReference type="EMBL" id="JAGKON010000028">
    <property type="protein sequence ID" value="MBQ0602782.1"/>
    <property type="molecule type" value="Genomic_DNA"/>
</dbReference>
<comment type="caution">
    <text evidence="3">The sequence shown here is derived from an EMBL/GenBank/DDBJ whole genome shotgun (WGS) entry which is preliminary data.</text>
</comment>
<feature type="chain" id="PRO_5044699579" evidence="1">
    <location>
        <begin position="47"/>
        <end position="202"/>
    </location>
</feature>
<gene>
    <name evidence="4" type="ORF">F6W21_14155</name>
    <name evidence="3" type="ORF">I8Y21_001201</name>
    <name evidence="5" type="ORF">J7S78_23510</name>
</gene>
<dbReference type="Proteomes" id="UP000673434">
    <property type="component" value="Unassembled WGS sequence"/>
</dbReference>
<evidence type="ECO:0000313" key="5">
    <source>
        <dbReference type="EMBL" id="MBQ0602782.1"/>
    </source>
</evidence>
<evidence type="ECO:0000313" key="6">
    <source>
        <dbReference type="Proteomes" id="UP000673434"/>
    </source>
</evidence>
<dbReference type="Pfam" id="PF00419">
    <property type="entry name" value="Fimbrial"/>
    <property type="match status" value="1"/>
</dbReference>
<feature type="domain" description="Fimbrial-type adhesion" evidence="2">
    <location>
        <begin position="56"/>
        <end position="202"/>
    </location>
</feature>
<dbReference type="GO" id="GO:0043709">
    <property type="term" value="P:cell adhesion involved in single-species biofilm formation"/>
    <property type="evidence" value="ECO:0007669"/>
    <property type="project" value="TreeGrafter"/>
</dbReference>
<keyword evidence="1" id="KW-0732">Signal</keyword>